<protein>
    <submittedName>
        <fullName evidence="3">Uncharacterized protein</fullName>
    </submittedName>
</protein>
<evidence type="ECO:0000313" key="4">
    <source>
        <dbReference type="Proteomes" id="UP001316803"/>
    </source>
</evidence>
<proteinExistence type="predicted"/>
<feature type="region of interest" description="Disordered" evidence="2">
    <location>
        <begin position="392"/>
        <end position="419"/>
    </location>
</feature>
<feature type="compositionally biased region" description="Polar residues" evidence="2">
    <location>
        <begin position="273"/>
        <end position="286"/>
    </location>
</feature>
<organism evidence="3 4">
    <name type="scientific">Knufia fluminis</name>
    <dbReference type="NCBI Taxonomy" id="191047"/>
    <lineage>
        <taxon>Eukaryota</taxon>
        <taxon>Fungi</taxon>
        <taxon>Dikarya</taxon>
        <taxon>Ascomycota</taxon>
        <taxon>Pezizomycotina</taxon>
        <taxon>Eurotiomycetes</taxon>
        <taxon>Chaetothyriomycetidae</taxon>
        <taxon>Chaetothyriales</taxon>
        <taxon>Trichomeriaceae</taxon>
        <taxon>Knufia</taxon>
    </lineage>
</organism>
<feature type="region of interest" description="Disordered" evidence="2">
    <location>
        <begin position="212"/>
        <end position="231"/>
    </location>
</feature>
<feature type="region of interest" description="Disordered" evidence="2">
    <location>
        <begin position="244"/>
        <end position="329"/>
    </location>
</feature>
<accession>A0AAN8ECZ4</accession>
<evidence type="ECO:0000256" key="2">
    <source>
        <dbReference type="SAM" id="MobiDB-lite"/>
    </source>
</evidence>
<keyword evidence="4" id="KW-1185">Reference proteome</keyword>
<feature type="compositionally biased region" description="Polar residues" evidence="2">
    <location>
        <begin position="119"/>
        <end position="138"/>
    </location>
</feature>
<name>A0AAN8ECZ4_9EURO</name>
<evidence type="ECO:0000256" key="1">
    <source>
        <dbReference type="SAM" id="Coils"/>
    </source>
</evidence>
<feature type="compositionally biased region" description="Polar residues" evidence="2">
    <location>
        <begin position="500"/>
        <end position="514"/>
    </location>
</feature>
<sequence>MPLDNRPRTTTKPLTPALSSNLRTRPAHGLTPRLAGATPTTPASAPQRSLRQQTLSPDRIEEARPLSLNSNVTPRSGARVHRFDTESPSTPDTTARTKSVVAGDIVDAQAENYGLGISSPGTPTYSRPRSTDQLSLLPTANGRRISGGSNASSVKDESKFFRADDVKITSATSRAGGTRPKSTYNVRAPSPRLSPKKLRPDSNERLDERFSYAKSATSQQATRASKPSLTQKLSYVSSAAISTRSLPIQSQDPTSTAPSPTTESMSTLRQIAPAQSTRQRASSDAHSTVSSTLDRRRSSSLNIKPVVVAPRQHRKTLSTSSSANSPVNTNFPIETMQPPNNNLPEAGADNACHVLPSTAAISPGSSSPRSTSLASTNTAITSLSQEITKFANQTPKQSQQQPRHTRGSSETTALHPVTKEQLEAANNARRERKVLDLEISNSSLLAINKTLEKEMRKQNAELRRFRRLSRSGRLSLTPSHRIVSGASMSTLATLEEAEQDGTQVPPSPNSSNTGSYDEDDGFLSDDDGSSFTESSDKMRRRARDEKRLMQDLQRHQQLLLDSQKLTQSIQRCLNCTDELIKDGNKALAYQVEETEVQLGGRVLNHDDDEALSEVDFNEYREGMSNSESRQGLLSPSITKNELEEAAMWVNGLQSLDGLNETVAGIERMLPEIATTQSPSPTGDLSPVLQPGK</sequence>
<feature type="compositionally biased region" description="Polar residues" evidence="2">
    <location>
        <begin position="8"/>
        <end position="23"/>
    </location>
</feature>
<dbReference type="EMBL" id="JAKLMC020000014">
    <property type="protein sequence ID" value="KAK5952644.1"/>
    <property type="molecule type" value="Genomic_DNA"/>
</dbReference>
<feature type="compositionally biased region" description="Polar residues" evidence="2">
    <location>
        <begin position="392"/>
        <end position="412"/>
    </location>
</feature>
<feature type="compositionally biased region" description="Basic and acidic residues" evidence="2">
    <location>
        <begin position="534"/>
        <end position="544"/>
    </location>
</feature>
<feature type="compositionally biased region" description="Low complexity" evidence="2">
    <location>
        <begin position="37"/>
        <end position="46"/>
    </location>
</feature>
<feature type="compositionally biased region" description="Polar residues" evidence="2">
    <location>
        <begin position="317"/>
        <end position="329"/>
    </location>
</feature>
<feature type="region of interest" description="Disordered" evidence="2">
    <location>
        <begin position="113"/>
        <end position="155"/>
    </location>
</feature>
<dbReference type="PANTHER" id="PTHR38701">
    <property type="entry name" value="CHROMOSOME 8, WHOLE GENOME SHOTGUN SEQUENCE"/>
    <property type="match status" value="1"/>
</dbReference>
<keyword evidence="1" id="KW-0175">Coiled coil</keyword>
<feature type="region of interest" description="Disordered" evidence="2">
    <location>
        <begin position="496"/>
        <end position="544"/>
    </location>
</feature>
<reference evidence="3 4" key="1">
    <citation type="submission" date="2022-12" db="EMBL/GenBank/DDBJ databases">
        <title>Genomic features and morphological characterization of a novel Knufia sp. strain isolated from spacecraft assembly facility.</title>
        <authorList>
            <person name="Teixeira M."/>
            <person name="Chander A.M."/>
            <person name="Stajich J.E."/>
            <person name="Venkateswaran K."/>
        </authorList>
    </citation>
    <scope>NUCLEOTIDE SEQUENCE [LARGE SCALE GENOMIC DNA]</scope>
    <source>
        <strain evidence="3 4">FJI-L2-BK-P2</strain>
    </source>
</reference>
<feature type="compositionally biased region" description="Polar residues" evidence="2">
    <location>
        <begin position="86"/>
        <end position="97"/>
    </location>
</feature>
<dbReference type="AlphaFoldDB" id="A0AAN8ECZ4"/>
<evidence type="ECO:0000313" key="3">
    <source>
        <dbReference type="EMBL" id="KAK5952644.1"/>
    </source>
</evidence>
<gene>
    <name evidence="3" type="ORF">OHC33_006236</name>
</gene>
<feature type="compositionally biased region" description="Polar residues" evidence="2">
    <location>
        <begin position="673"/>
        <end position="682"/>
    </location>
</feature>
<feature type="region of interest" description="Disordered" evidence="2">
    <location>
        <begin position="1"/>
        <end position="99"/>
    </location>
</feature>
<feature type="compositionally biased region" description="Polar residues" evidence="2">
    <location>
        <begin position="214"/>
        <end position="231"/>
    </location>
</feature>
<feature type="region of interest" description="Disordered" evidence="2">
    <location>
        <begin position="671"/>
        <end position="692"/>
    </location>
</feature>
<dbReference type="PANTHER" id="PTHR38701:SF1">
    <property type="entry name" value="UP-REGULATED DURING SEPTATION PROTEIN 1 DOMAIN-CONTAINING PROTEIN"/>
    <property type="match status" value="1"/>
</dbReference>
<feature type="compositionally biased region" description="Acidic residues" evidence="2">
    <location>
        <begin position="516"/>
        <end position="528"/>
    </location>
</feature>
<feature type="region of interest" description="Disordered" evidence="2">
    <location>
        <begin position="171"/>
        <end position="204"/>
    </location>
</feature>
<feature type="compositionally biased region" description="Polar residues" evidence="2">
    <location>
        <begin position="171"/>
        <end position="185"/>
    </location>
</feature>
<comment type="caution">
    <text evidence="3">The sequence shown here is derived from an EMBL/GenBank/DDBJ whole genome shotgun (WGS) entry which is preliminary data.</text>
</comment>
<dbReference type="Proteomes" id="UP001316803">
    <property type="component" value="Unassembled WGS sequence"/>
</dbReference>
<feature type="compositionally biased region" description="Polar residues" evidence="2">
    <location>
        <begin position="47"/>
        <end position="56"/>
    </location>
</feature>
<feature type="compositionally biased region" description="Low complexity" evidence="2">
    <location>
        <begin position="250"/>
        <end position="267"/>
    </location>
</feature>
<feature type="coiled-coil region" evidence="1">
    <location>
        <begin position="441"/>
        <end position="468"/>
    </location>
</feature>